<dbReference type="AlphaFoldDB" id="A0A6I6JH28"/>
<keyword evidence="1" id="KW-0812">Transmembrane</keyword>
<protein>
    <submittedName>
        <fullName evidence="3">Uncharacterized protein</fullName>
    </submittedName>
</protein>
<gene>
    <name evidence="3" type="ORF">GM415_09380</name>
</gene>
<accession>A0A6I6JH28</accession>
<evidence type="ECO:0000313" key="4">
    <source>
        <dbReference type="Proteomes" id="UP000428328"/>
    </source>
</evidence>
<feature type="chain" id="PRO_5026090333" evidence="2">
    <location>
        <begin position="23"/>
        <end position="65"/>
    </location>
</feature>
<sequence>MLFKKLGYSFCWICFMSNSAYADDIVSILKSDGSTVGLASLLAALLFALPLLTGDQRCRAKARTR</sequence>
<keyword evidence="2" id="KW-0732">Signal</keyword>
<evidence type="ECO:0000313" key="3">
    <source>
        <dbReference type="EMBL" id="QGY40328.1"/>
    </source>
</evidence>
<feature type="signal peptide" evidence="2">
    <location>
        <begin position="1"/>
        <end position="22"/>
    </location>
</feature>
<evidence type="ECO:0000256" key="1">
    <source>
        <dbReference type="SAM" id="Phobius"/>
    </source>
</evidence>
<proteinExistence type="predicted"/>
<keyword evidence="1" id="KW-0472">Membrane</keyword>
<organism evidence="3 4">
    <name type="scientific">Pseudodesulfovibrio cashew</name>
    <dbReference type="NCBI Taxonomy" id="2678688"/>
    <lineage>
        <taxon>Bacteria</taxon>
        <taxon>Pseudomonadati</taxon>
        <taxon>Thermodesulfobacteriota</taxon>
        <taxon>Desulfovibrionia</taxon>
        <taxon>Desulfovibrionales</taxon>
        <taxon>Desulfovibrionaceae</taxon>
    </lineage>
</organism>
<dbReference type="Proteomes" id="UP000428328">
    <property type="component" value="Chromosome"/>
</dbReference>
<evidence type="ECO:0000256" key="2">
    <source>
        <dbReference type="SAM" id="SignalP"/>
    </source>
</evidence>
<dbReference type="KEGG" id="psel:GM415_09380"/>
<feature type="transmembrane region" description="Helical" evidence="1">
    <location>
        <begin position="38"/>
        <end position="55"/>
    </location>
</feature>
<name>A0A6I6JH28_9BACT</name>
<reference evidence="3 4" key="1">
    <citation type="submission" date="2019-11" db="EMBL/GenBank/DDBJ databases">
        <authorList>
            <person name="Zheng R.K."/>
            <person name="Sun C.M."/>
        </authorList>
    </citation>
    <scope>NUCLEOTIDE SEQUENCE [LARGE SCALE GENOMIC DNA]</scope>
    <source>
        <strain evidence="3 4">SRB007</strain>
    </source>
</reference>
<dbReference type="EMBL" id="CP046400">
    <property type="protein sequence ID" value="QGY40328.1"/>
    <property type="molecule type" value="Genomic_DNA"/>
</dbReference>
<dbReference type="RefSeq" id="WP_158947549.1">
    <property type="nucleotide sequence ID" value="NZ_CP046400.1"/>
</dbReference>
<keyword evidence="4" id="KW-1185">Reference proteome</keyword>
<keyword evidence="1" id="KW-1133">Transmembrane helix</keyword>